<sequence>MSLVSWDKVCQLKNCGGLGFNNLELMNKALLMKLGWNLVASPNSLWSQVLCTKYSINPANLPYNLPTGYGSHLWKSIGKVWPETRLGIRWNLGNGRLGLFGHLLPSNILLHIASIQPPRPERGDDRIFWAESTNGEFTVKSAYYAISNIAIHARGSDLEQSLELSFERYTACYSRRAEEINCINNIGLVTTSRRVDKWIAWSALTWPWCKLNTDGACKRTGASSAGGEIRDHNGA</sequence>
<keyword evidence="2" id="KW-1185">Reference proteome</keyword>
<gene>
    <name evidence="1" type="ORF">KPL71_008901</name>
</gene>
<evidence type="ECO:0000313" key="2">
    <source>
        <dbReference type="Proteomes" id="UP000829398"/>
    </source>
</evidence>
<comment type="caution">
    <text evidence="1">The sequence shown here is derived from an EMBL/GenBank/DDBJ whole genome shotgun (WGS) entry which is preliminary data.</text>
</comment>
<organism evidence="1 2">
    <name type="scientific">Citrus sinensis</name>
    <name type="common">Sweet orange</name>
    <name type="synonym">Citrus aurantium var. sinensis</name>
    <dbReference type="NCBI Taxonomy" id="2711"/>
    <lineage>
        <taxon>Eukaryota</taxon>
        <taxon>Viridiplantae</taxon>
        <taxon>Streptophyta</taxon>
        <taxon>Embryophyta</taxon>
        <taxon>Tracheophyta</taxon>
        <taxon>Spermatophyta</taxon>
        <taxon>Magnoliopsida</taxon>
        <taxon>eudicotyledons</taxon>
        <taxon>Gunneridae</taxon>
        <taxon>Pentapetalae</taxon>
        <taxon>rosids</taxon>
        <taxon>malvids</taxon>
        <taxon>Sapindales</taxon>
        <taxon>Rutaceae</taxon>
        <taxon>Aurantioideae</taxon>
        <taxon>Citrus</taxon>
    </lineage>
</organism>
<name>A0ACB8M9C5_CITSI</name>
<accession>A0ACB8M9C5</accession>
<reference evidence="2" key="1">
    <citation type="journal article" date="2023" name="Hortic. Res.">
        <title>A chromosome-level phased genome enabling allele-level studies in sweet orange: a case study on citrus Huanglongbing tolerance.</title>
        <authorList>
            <person name="Wu B."/>
            <person name="Yu Q."/>
            <person name="Deng Z."/>
            <person name="Duan Y."/>
            <person name="Luo F."/>
            <person name="Gmitter F. Jr."/>
        </authorList>
    </citation>
    <scope>NUCLEOTIDE SEQUENCE [LARGE SCALE GENOMIC DNA]</scope>
    <source>
        <strain evidence="2">cv. Valencia</strain>
    </source>
</reference>
<protein>
    <submittedName>
        <fullName evidence="1">Uncharacterized protein</fullName>
    </submittedName>
</protein>
<dbReference type="Proteomes" id="UP000829398">
    <property type="component" value="Chromosome 3"/>
</dbReference>
<dbReference type="EMBL" id="CM039172">
    <property type="protein sequence ID" value="KAH9782463.1"/>
    <property type="molecule type" value="Genomic_DNA"/>
</dbReference>
<evidence type="ECO:0000313" key="1">
    <source>
        <dbReference type="EMBL" id="KAH9782463.1"/>
    </source>
</evidence>
<proteinExistence type="predicted"/>